<dbReference type="PANTHER" id="PTHR10291:SF0">
    <property type="entry name" value="DEHYDRODOLICHYL DIPHOSPHATE SYNTHASE 2"/>
    <property type="match status" value="1"/>
</dbReference>
<dbReference type="Gene3D" id="3.40.1180.10">
    <property type="entry name" value="Decaprenyl diphosphate synthase-like"/>
    <property type="match status" value="1"/>
</dbReference>
<proteinExistence type="inferred from homology"/>
<keyword evidence="1 2" id="KW-0808">Transferase</keyword>
<comment type="similarity">
    <text evidence="2">Belongs to the UPP synthase family.</text>
</comment>
<feature type="binding site" evidence="2">
    <location>
        <position position="38"/>
    </location>
    <ligand>
        <name>substrate</name>
    </ligand>
</feature>
<feature type="binding site" evidence="2">
    <location>
        <begin position="195"/>
        <end position="197"/>
    </location>
    <ligand>
        <name>substrate</name>
    </ligand>
</feature>
<dbReference type="Pfam" id="PF01255">
    <property type="entry name" value="Prenyltransf"/>
    <property type="match status" value="1"/>
</dbReference>
<gene>
    <name evidence="3" type="ORF">J2Z76_003281</name>
</gene>
<organism evidence="3 4">
    <name type="scientific">Sedimentibacter acidaminivorans</name>
    <dbReference type="NCBI Taxonomy" id="913099"/>
    <lineage>
        <taxon>Bacteria</taxon>
        <taxon>Bacillati</taxon>
        <taxon>Bacillota</taxon>
        <taxon>Tissierellia</taxon>
        <taxon>Sedimentibacter</taxon>
    </lineage>
</organism>
<dbReference type="NCBIfam" id="NF011405">
    <property type="entry name" value="PRK14830.1"/>
    <property type="match status" value="1"/>
</dbReference>
<dbReference type="EC" id="2.5.1.-" evidence="2"/>
<comment type="subunit">
    <text evidence="2">Homodimer.</text>
</comment>
<feature type="binding site" evidence="2">
    <location>
        <position position="70"/>
    </location>
    <ligand>
        <name>substrate</name>
    </ligand>
</feature>
<comment type="cofactor">
    <cofactor evidence="2">
        <name>Mg(2+)</name>
        <dbReference type="ChEBI" id="CHEBI:18420"/>
    </cofactor>
    <text evidence="2">Binds 2 magnesium ions per subunit.</text>
</comment>
<feature type="binding site" evidence="2">
    <location>
        <begin position="22"/>
        <end position="25"/>
    </location>
    <ligand>
        <name>substrate</name>
    </ligand>
</feature>
<dbReference type="NCBIfam" id="TIGR00055">
    <property type="entry name" value="uppS"/>
    <property type="match status" value="1"/>
</dbReference>
<accession>A0ABS4GI63</accession>
<keyword evidence="2" id="KW-0479">Metal-binding</keyword>
<name>A0ABS4GI63_9FIRM</name>
<feature type="binding site" evidence="2">
    <location>
        <position position="189"/>
    </location>
    <ligand>
        <name>substrate</name>
    </ligand>
</feature>
<dbReference type="PROSITE" id="PS01066">
    <property type="entry name" value="UPP_SYNTHASE"/>
    <property type="match status" value="1"/>
</dbReference>
<dbReference type="InterPro" id="IPR018520">
    <property type="entry name" value="UPP_synth-like_CS"/>
</dbReference>
<dbReference type="SUPFAM" id="SSF64005">
    <property type="entry name" value="Undecaprenyl diphosphate synthase"/>
    <property type="match status" value="1"/>
</dbReference>
<feature type="binding site" evidence="2">
    <location>
        <position position="72"/>
    </location>
    <ligand>
        <name>substrate</name>
    </ligand>
</feature>
<feature type="binding site" evidence="2">
    <location>
        <position position="208"/>
    </location>
    <ligand>
        <name>Mg(2+)</name>
        <dbReference type="ChEBI" id="CHEBI:18420"/>
    </ligand>
</feature>
<evidence type="ECO:0000313" key="3">
    <source>
        <dbReference type="EMBL" id="MBP1927380.1"/>
    </source>
</evidence>
<evidence type="ECO:0000256" key="2">
    <source>
        <dbReference type="HAMAP-Rule" id="MF_01139"/>
    </source>
</evidence>
<feature type="binding site" evidence="2">
    <location>
        <begin position="66"/>
        <end position="68"/>
    </location>
    <ligand>
        <name>substrate</name>
    </ligand>
</feature>
<reference evidence="3 4" key="1">
    <citation type="submission" date="2021-03" db="EMBL/GenBank/DDBJ databases">
        <title>Genomic Encyclopedia of Type Strains, Phase IV (KMG-IV): sequencing the most valuable type-strain genomes for metagenomic binning, comparative biology and taxonomic classification.</title>
        <authorList>
            <person name="Goeker M."/>
        </authorList>
    </citation>
    <scope>NUCLEOTIDE SEQUENCE [LARGE SCALE GENOMIC DNA]</scope>
    <source>
        <strain evidence="3 4">DSM 24004</strain>
    </source>
</reference>
<feature type="active site" evidence="2">
    <location>
        <position position="21"/>
    </location>
</feature>
<dbReference type="HAMAP" id="MF_01139">
    <property type="entry name" value="ISPT"/>
    <property type="match status" value="1"/>
</dbReference>
<evidence type="ECO:0000256" key="1">
    <source>
        <dbReference type="ARBA" id="ARBA00022679"/>
    </source>
</evidence>
<dbReference type="RefSeq" id="WP_209513086.1">
    <property type="nucleotide sequence ID" value="NZ_JAGGKS010000013.1"/>
</dbReference>
<dbReference type="EMBL" id="JAGGKS010000013">
    <property type="protein sequence ID" value="MBP1927380.1"/>
    <property type="molecule type" value="Genomic_DNA"/>
</dbReference>
<dbReference type="InterPro" id="IPR036424">
    <property type="entry name" value="UPP_synth-like_sf"/>
</dbReference>
<keyword evidence="4" id="KW-1185">Reference proteome</keyword>
<feature type="binding site" evidence="2">
    <location>
        <position position="21"/>
    </location>
    <ligand>
        <name>Mg(2+)</name>
        <dbReference type="ChEBI" id="CHEBI:18420"/>
    </ligand>
</feature>
<dbReference type="Proteomes" id="UP001519342">
    <property type="component" value="Unassembled WGS sequence"/>
</dbReference>
<comment type="caution">
    <text evidence="3">The sequence shown here is derived from an EMBL/GenBank/DDBJ whole genome shotgun (WGS) entry which is preliminary data.</text>
</comment>
<dbReference type="CDD" id="cd00475">
    <property type="entry name" value="Cis_IPPS"/>
    <property type="match status" value="1"/>
</dbReference>
<comment type="caution">
    <text evidence="2">Lacks conserved residue(s) required for the propagation of feature annotation.</text>
</comment>
<dbReference type="PANTHER" id="PTHR10291">
    <property type="entry name" value="DEHYDRODOLICHYL DIPHOSPHATE SYNTHASE FAMILY MEMBER"/>
    <property type="match status" value="1"/>
</dbReference>
<keyword evidence="2" id="KW-0460">Magnesium</keyword>
<dbReference type="GO" id="GO:0008834">
    <property type="term" value="F:ditrans,polycis-undecaprenyl-diphosphate synthase [(2E,6E)-farnesyl-diphosphate specific] activity"/>
    <property type="evidence" value="ECO:0007669"/>
    <property type="project" value="UniProtKB-EC"/>
</dbReference>
<protein>
    <recommendedName>
        <fullName evidence="2">Isoprenyl transferase</fullName>
        <ecNumber evidence="2">2.5.1.-</ecNumber>
    </recommendedName>
</protein>
<sequence>MNLENIETQSNLPEHVAVIMDGNRRWAKKRFMPATYGHREGALRVKDLTKTCVDMGIKYLSIYAFSTENWGREKKEVDYLMSLLVEFIKKELNYLNENNVKVRLLGNIEDLPEETKNEVKRSIELTKNNTKLTLNIALSYGSRTEITDAVKKVITEYENNRINIDEIDEESFKKYLYTNDIPDPDLLIRTSGEIRLSNFLLYQLAYTEFYFTDVMWPEFNKEEFLKAIDSYQIRKRRYGKN</sequence>
<feature type="active site" description="Proton acceptor" evidence="2">
    <location>
        <position position="69"/>
    </location>
</feature>
<evidence type="ECO:0000313" key="4">
    <source>
        <dbReference type="Proteomes" id="UP001519342"/>
    </source>
</evidence>
<feature type="binding site" evidence="2">
    <location>
        <position position="26"/>
    </location>
    <ligand>
        <name>substrate</name>
    </ligand>
</feature>
<comment type="function">
    <text evidence="2">Catalyzes the condensation of isopentenyl diphosphate (IPP) with allylic pyrophosphates generating different type of terpenoids.</text>
</comment>
<dbReference type="InterPro" id="IPR001441">
    <property type="entry name" value="UPP_synth-like"/>
</dbReference>